<dbReference type="PANTHER" id="PTHR30432:SF1">
    <property type="entry name" value="DNA-BINDING TRANSCRIPTIONAL DUAL REGULATOR MODE"/>
    <property type="match status" value="1"/>
</dbReference>
<dbReference type="InterPro" id="IPR036388">
    <property type="entry name" value="WH-like_DNA-bd_sf"/>
</dbReference>
<sequence length="125" mass="13348">MKPSHESPVDAAPQLRLRMRVTRGDAIAVGPGKIELLEALQRTHSINGAAKALGMSYRRAWLLVDELNAALREPAVRSATGGAHGGGSELTATGAELIRLYRAIEQRARQACAAEIDELLALLKA</sequence>
<accession>A0A1J5QHD2</accession>
<reference evidence="1" key="1">
    <citation type="submission" date="2016-10" db="EMBL/GenBank/DDBJ databases">
        <title>Sequence of Gallionella enrichment culture.</title>
        <authorList>
            <person name="Poehlein A."/>
            <person name="Muehling M."/>
            <person name="Daniel R."/>
        </authorList>
    </citation>
    <scope>NUCLEOTIDE SEQUENCE</scope>
</reference>
<comment type="caution">
    <text evidence="1">The sequence shown here is derived from an EMBL/GenBank/DDBJ whole genome shotgun (WGS) entry which is preliminary data.</text>
</comment>
<protein>
    <submittedName>
        <fullName evidence="1">Molybdenum-pterin-binding protein MopA</fullName>
    </submittedName>
</protein>
<evidence type="ECO:0000313" key="1">
    <source>
        <dbReference type="EMBL" id="OIQ76931.1"/>
    </source>
</evidence>
<dbReference type="AlphaFoldDB" id="A0A1J5QHD2"/>
<dbReference type="Gene3D" id="1.10.10.10">
    <property type="entry name" value="Winged helix-like DNA-binding domain superfamily/Winged helix DNA-binding domain"/>
    <property type="match status" value="1"/>
</dbReference>
<name>A0A1J5QHD2_9ZZZZ</name>
<dbReference type="InterPro" id="IPR036390">
    <property type="entry name" value="WH_DNA-bd_sf"/>
</dbReference>
<dbReference type="EMBL" id="MLJW01001736">
    <property type="protein sequence ID" value="OIQ76931.1"/>
    <property type="molecule type" value="Genomic_DNA"/>
</dbReference>
<gene>
    <name evidence="1" type="primary">mopA_11</name>
    <name evidence="1" type="ORF">GALL_413820</name>
</gene>
<organism evidence="1">
    <name type="scientific">mine drainage metagenome</name>
    <dbReference type="NCBI Taxonomy" id="410659"/>
    <lineage>
        <taxon>unclassified sequences</taxon>
        <taxon>metagenomes</taxon>
        <taxon>ecological metagenomes</taxon>
    </lineage>
</organism>
<dbReference type="InterPro" id="IPR051815">
    <property type="entry name" value="Molybdate_resp_trans_reg"/>
</dbReference>
<dbReference type="SUPFAM" id="SSF46785">
    <property type="entry name" value="Winged helix' DNA-binding domain"/>
    <property type="match status" value="1"/>
</dbReference>
<proteinExistence type="predicted"/>
<dbReference type="PANTHER" id="PTHR30432">
    <property type="entry name" value="TRANSCRIPTIONAL REGULATOR MODE"/>
    <property type="match status" value="1"/>
</dbReference>